<dbReference type="InterPro" id="IPR051686">
    <property type="entry name" value="Lipoprotein_DolP"/>
</dbReference>
<protein>
    <submittedName>
        <fullName evidence="5">BON domain-containing protein</fullName>
    </submittedName>
</protein>
<dbReference type="Proteomes" id="UP001156215">
    <property type="component" value="Chromosome"/>
</dbReference>
<dbReference type="InterPro" id="IPR007055">
    <property type="entry name" value="BON_dom"/>
</dbReference>
<dbReference type="InterPro" id="IPR014004">
    <property type="entry name" value="Transpt-assoc_nodulatn_dom_bac"/>
</dbReference>
<dbReference type="AlphaFoldDB" id="A0A9E9P1Q4"/>
<dbReference type="EMBL" id="CP098242">
    <property type="protein sequence ID" value="WAW09087.1"/>
    <property type="molecule type" value="Genomic_DNA"/>
</dbReference>
<name>A0A9E9P1Q4_9BURK</name>
<feature type="signal peptide" evidence="3">
    <location>
        <begin position="1"/>
        <end position="30"/>
    </location>
</feature>
<evidence type="ECO:0000256" key="1">
    <source>
        <dbReference type="ARBA" id="ARBA00022729"/>
    </source>
</evidence>
<organism evidence="5 6">
    <name type="scientific">Oxalobacter vibrioformis</name>
    <dbReference type="NCBI Taxonomy" id="933080"/>
    <lineage>
        <taxon>Bacteria</taxon>
        <taxon>Pseudomonadati</taxon>
        <taxon>Pseudomonadota</taxon>
        <taxon>Betaproteobacteria</taxon>
        <taxon>Burkholderiales</taxon>
        <taxon>Oxalobacteraceae</taxon>
        <taxon>Oxalobacter</taxon>
    </lineage>
</organism>
<dbReference type="PROSITE" id="PS51257">
    <property type="entry name" value="PROKAR_LIPOPROTEIN"/>
    <property type="match status" value="1"/>
</dbReference>
<dbReference type="SMART" id="SM00749">
    <property type="entry name" value="BON"/>
    <property type="match status" value="2"/>
</dbReference>
<dbReference type="KEGG" id="ovb:NB640_07275"/>
<evidence type="ECO:0000256" key="2">
    <source>
        <dbReference type="SAM" id="MobiDB-lite"/>
    </source>
</evidence>
<evidence type="ECO:0000259" key="4">
    <source>
        <dbReference type="PROSITE" id="PS50914"/>
    </source>
</evidence>
<evidence type="ECO:0000313" key="6">
    <source>
        <dbReference type="Proteomes" id="UP001156215"/>
    </source>
</evidence>
<keyword evidence="6" id="KW-1185">Reference proteome</keyword>
<proteinExistence type="predicted"/>
<gene>
    <name evidence="5" type="ORF">NB640_07275</name>
</gene>
<sequence length="231" mass="25424">MNPQRTKMMGWKRCLVTGCLCLVMAALLQACMPLTIARTGVSGTMAVTDRRTFGTQIEDKTISFKGESVADAIVGDSGHVNVTCFNRLVLITGEVPHEEMKVRVEREVARIPNVKGIVNELVLAAPSSLSARSSDSLITAQIAARFVNAEGLYSNSRKTVTERGTVYLMGRLTQQEGDIAAKVASIVPGVQRVVKVFEYISEEELQRTRGSHPDTNVSISRNQYQDDEEYR</sequence>
<evidence type="ECO:0000256" key="3">
    <source>
        <dbReference type="SAM" id="SignalP"/>
    </source>
</evidence>
<feature type="region of interest" description="Disordered" evidence="2">
    <location>
        <begin position="207"/>
        <end position="231"/>
    </location>
</feature>
<accession>A0A9E9P1Q4</accession>
<feature type="chain" id="PRO_5039483258" evidence="3">
    <location>
        <begin position="31"/>
        <end position="231"/>
    </location>
</feature>
<keyword evidence="1 3" id="KW-0732">Signal</keyword>
<dbReference type="PANTHER" id="PTHR34606">
    <property type="entry name" value="BON DOMAIN-CONTAINING PROTEIN"/>
    <property type="match status" value="1"/>
</dbReference>
<dbReference type="PANTHER" id="PTHR34606:SF4">
    <property type="entry name" value="OUTER MEMBRANE LIPOPROTEIN DOLP"/>
    <property type="match status" value="1"/>
</dbReference>
<dbReference type="RefSeq" id="WP_269308080.1">
    <property type="nucleotide sequence ID" value="NZ_CP098242.1"/>
</dbReference>
<dbReference type="PROSITE" id="PS50914">
    <property type="entry name" value="BON"/>
    <property type="match status" value="1"/>
</dbReference>
<evidence type="ECO:0000313" key="5">
    <source>
        <dbReference type="EMBL" id="WAW09087.1"/>
    </source>
</evidence>
<dbReference type="Pfam" id="PF04972">
    <property type="entry name" value="BON"/>
    <property type="match status" value="2"/>
</dbReference>
<dbReference type="Gene3D" id="3.30.1340.30">
    <property type="match status" value="1"/>
</dbReference>
<feature type="compositionally biased region" description="Polar residues" evidence="2">
    <location>
        <begin position="213"/>
        <end position="223"/>
    </location>
</feature>
<feature type="domain" description="BON" evidence="4">
    <location>
        <begin position="134"/>
        <end position="201"/>
    </location>
</feature>
<reference evidence="5" key="1">
    <citation type="journal article" date="2022" name="Front. Microbiol.">
        <title>New perspectives on an old grouping: The genomic and phenotypic variability of Oxalobacter formigenes and the implications for calcium oxalate stone prevention.</title>
        <authorList>
            <person name="Chmiel J.A."/>
            <person name="Carr C."/>
            <person name="Stuivenberg G.A."/>
            <person name="Venema R."/>
            <person name="Chanyi R.M."/>
            <person name="Al K.F."/>
            <person name="Giguere D."/>
            <person name="Say H."/>
            <person name="Akouris P.P."/>
            <person name="Dominguez Romero S.A."/>
            <person name="Kwong A."/>
            <person name="Tai V."/>
            <person name="Koval S.F."/>
            <person name="Razvi H."/>
            <person name="Bjazevic J."/>
            <person name="Burton J.P."/>
        </authorList>
    </citation>
    <scope>NUCLEOTIDE SEQUENCE</scope>
    <source>
        <strain evidence="5">WoOx3</strain>
    </source>
</reference>